<name>A0A914RE85_PAREQ</name>
<evidence type="ECO:0000313" key="2">
    <source>
        <dbReference type="WBParaSite" id="PEQ_0000495601-mRNA-1"/>
    </source>
</evidence>
<keyword evidence="1" id="KW-1185">Reference proteome</keyword>
<dbReference type="WBParaSite" id="PEQ_0000495601-mRNA-1">
    <property type="protein sequence ID" value="PEQ_0000495601-mRNA-1"/>
    <property type="gene ID" value="PEQ_0000495601"/>
</dbReference>
<sequence length="125" mass="14436">MPREMRNELARKMRAHVGPPMMMPRPYGPPQPLMVFPHAPARPWFGMMDPGRRAETSEDRHDCLAYLMYYKAGFRKELVKEWKSAMRGKSGIIKYEEDVLIYPDEAQLAAVEKLVAMIEKALKGV</sequence>
<proteinExistence type="predicted"/>
<protein>
    <submittedName>
        <fullName evidence="2">Uncharacterized protein</fullName>
    </submittedName>
</protein>
<evidence type="ECO:0000313" key="1">
    <source>
        <dbReference type="Proteomes" id="UP000887564"/>
    </source>
</evidence>
<reference evidence="2" key="1">
    <citation type="submission" date="2022-11" db="UniProtKB">
        <authorList>
            <consortium name="WormBaseParasite"/>
        </authorList>
    </citation>
    <scope>IDENTIFICATION</scope>
</reference>
<organism evidence="1 2">
    <name type="scientific">Parascaris equorum</name>
    <name type="common">Equine roundworm</name>
    <dbReference type="NCBI Taxonomy" id="6256"/>
    <lineage>
        <taxon>Eukaryota</taxon>
        <taxon>Metazoa</taxon>
        <taxon>Ecdysozoa</taxon>
        <taxon>Nematoda</taxon>
        <taxon>Chromadorea</taxon>
        <taxon>Rhabditida</taxon>
        <taxon>Spirurina</taxon>
        <taxon>Ascaridomorpha</taxon>
        <taxon>Ascaridoidea</taxon>
        <taxon>Ascarididae</taxon>
        <taxon>Parascaris</taxon>
    </lineage>
</organism>
<accession>A0A914RE85</accession>
<dbReference type="Proteomes" id="UP000887564">
    <property type="component" value="Unplaced"/>
</dbReference>
<dbReference type="AlphaFoldDB" id="A0A914RE85"/>